<dbReference type="Proteomes" id="UP001595697">
    <property type="component" value="Unassembled WGS sequence"/>
</dbReference>
<evidence type="ECO:0000256" key="6">
    <source>
        <dbReference type="ARBA" id="ARBA00023163"/>
    </source>
</evidence>
<proteinExistence type="inferred from homology"/>
<dbReference type="SUPFAM" id="SSF53850">
    <property type="entry name" value="Periplasmic binding protein-like II"/>
    <property type="match status" value="1"/>
</dbReference>
<dbReference type="PROSITE" id="PS50931">
    <property type="entry name" value="HTH_LYSR"/>
    <property type="match status" value="1"/>
</dbReference>
<keyword evidence="2" id="KW-0536">Nodulation</keyword>
<organism evidence="8 9">
    <name type="scientific">Rhizobium lemnae</name>
    <dbReference type="NCBI Taxonomy" id="1214924"/>
    <lineage>
        <taxon>Bacteria</taxon>
        <taxon>Pseudomonadati</taxon>
        <taxon>Pseudomonadota</taxon>
        <taxon>Alphaproteobacteria</taxon>
        <taxon>Hyphomicrobiales</taxon>
        <taxon>Rhizobiaceae</taxon>
        <taxon>Rhizobium/Agrobacterium group</taxon>
        <taxon>Rhizobium</taxon>
    </lineage>
</organism>
<evidence type="ECO:0000256" key="3">
    <source>
        <dbReference type="ARBA" id="ARBA00023015"/>
    </source>
</evidence>
<dbReference type="Pfam" id="PF00126">
    <property type="entry name" value="HTH_1"/>
    <property type="match status" value="1"/>
</dbReference>
<keyword evidence="6" id="KW-0804">Transcription</keyword>
<dbReference type="InterPro" id="IPR036390">
    <property type="entry name" value="WH_DNA-bd_sf"/>
</dbReference>
<gene>
    <name evidence="8" type="ORF">ACFOVS_03800</name>
</gene>
<feature type="domain" description="HTH lysR-type" evidence="7">
    <location>
        <begin position="9"/>
        <end position="66"/>
    </location>
</feature>
<dbReference type="Pfam" id="PF03466">
    <property type="entry name" value="LysR_substrate"/>
    <property type="match status" value="1"/>
</dbReference>
<dbReference type="InterPro" id="IPR050389">
    <property type="entry name" value="LysR-type_TF"/>
</dbReference>
<evidence type="ECO:0000256" key="4">
    <source>
        <dbReference type="ARBA" id="ARBA00023125"/>
    </source>
</evidence>
<dbReference type="Gene3D" id="1.10.10.10">
    <property type="entry name" value="Winged helix-like DNA-binding domain superfamily/Winged helix DNA-binding domain"/>
    <property type="match status" value="1"/>
</dbReference>
<dbReference type="InterPro" id="IPR005119">
    <property type="entry name" value="LysR_subst-bd"/>
</dbReference>
<keyword evidence="4" id="KW-0238">DNA-binding</keyword>
<evidence type="ECO:0000256" key="1">
    <source>
        <dbReference type="ARBA" id="ARBA00009437"/>
    </source>
</evidence>
<protein>
    <submittedName>
        <fullName evidence="8">LysR family transcriptional regulator</fullName>
    </submittedName>
</protein>
<evidence type="ECO:0000256" key="2">
    <source>
        <dbReference type="ARBA" id="ARBA00022458"/>
    </source>
</evidence>
<evidence type="ECO:0000256" key="5">
    <source>
        <dbReference type="ARBA" id="ARBA00023159"/>
    </source>
</evidence>
<dbReference type="PANTHER" id="PTHR30118">
    <property type="entry name" value="HTH-TYPE TRANSCRIPTIONAL REGULATOR LEUO-RELATED"/>
    <property type="match status" value="1"/>
</dbReference>
<keyword evidence="9" id="KW-1185">Reference proteome</keyword>
<keyword evidence="3" id="KW-0805">Transcription regulation</keyword>
<comment type="similarity">
    <text evidence="1">Belongs to the LysR transcriptional regulatory family.</text>
</comment>
<name>A0ABV8E470_9HYPH</name>
<dbReference type="InterPro" id="IPR036388">
    <property type="entry name" value="WH-like_DNA-bd_sf"/>
</dbReference>
<dbReference type="RefSeq" id="WP_247261841.1">
    <property type="nucleotide sequence ID" value="NZ_JALJQZ010000028.1"/>
</dbReference>
<dbReference type="PANTHER" id="PTHR30118:SF15">
    <property type="entry name" value="TRANSCRIPTIONAL REGULATORY PROTEIN"/>
    <property type="match status" value="1"/>
</dbReference>
<evidence type="ECO:0000259" key="7">
    <source>
        <dbReference type="PROSITE" id="PS50931"/>
    </source>
</evidence>
<evidence type="ECO:0000313" key="9">
    <source>
        <dbReference type="Proteomes" id="UP001595697"/>
    </source>
</evidence>
<comment type="caution">
    <text evidence="8">The sequence shown here is derived from an EMBL/GenBank/DDBJ whole genome shotgun (WGS) entry which is preliminary data.</text>
</comment>
<reference evidence="9" key="1">
    <citation type="journal article" date="2019" name="Int. J. Syst. Evol. Microbiol.">
        <title>The Global Catalogue of Microorganisms (GCM) 10K type strain sequencing project: providing services to taxonomists for standard genome sequencing and annotation.</title>
        <authorList>
            <consortium name="The Broad Institute Genomics Platform"/>
            <consortium name="The Broad Institute Genome Sequencing Center for Infectious Disease"/>
            <person name="Wu L."/>
            <person name="Ma J."/>
        </authorList>
    </citation>
    <scope>NUCLEOTIDE SEQUENCE [LARGE SCALE GENOMIC DNA]</scope>
    <source>
        <strain evidence="9">TBRC 5781</strain>
    </source>
</reference>
<keyword evidence="5" id="KW-0010">Activator</keyword>
<dbReference type="InterPro" id="IPR000847">
    <property type="entry name" value="LysR_HTH_N"/>
</dbReference>
<dbReference type="SUPFAM" id="SSF46785">
    <property type="entry name" value="Winged helix' DNA-binding domain"/>
    <property type="match status" value="1"/>
</dbReference>
<accession>A0ABV8E470</accession>
<dbReference type="EMBL" id="JBHSBD010000014">
    <property type="protein sequence ID" value="MFC3967260.1"/>
    <property type="molecule type" value="Genomic_DNA"/>
</dbReference>
<evidence type="ECO:0000313" key="8">
    <source>
        <dbReference type="EMBL" id="MFC3967260.1"/>
    </source>
</evidence>
<dbReference type="Gene3D" id="3.40.190.10">
    <property type="entry name" value="Periplasmic binding protein-like II"/>
    <property type="match status" value="2"/>
</dbReference>
<sequence>MTAHPIGNLDVRLMRTLLILLTECSVSKTADILGQAQPTISLTLKRLREIFDDPLLVRSGNSLVPTERGMDLRVAMEEILGRIDTHLARRTNFNPASSTREFHIVTTNCLGTVFLPPLIGQISSVAPKVSLDVSPIPEHEDLLSGLSDGSIDAVIGNWPRPPEHLRMVSILTTDIVCLVRPSHPFTRRTDRIRMDEYLLEKHLSPTSRRHAHLSPIDGRLIELGLTRQISATVPEYAIAPYILAQSNLLFTTGRHFAEQVAQSFPFAVLDAPEELGKMHFYLLWHERNHHSSDQIWLRDMIKKVAASMRSLDGITLPPLPGTYTVPSLQVNDALAPRRAI</sequence>